<evidence type="ECO:0000256" key="1">
    <source>
        <dbReference type="SAM" id="MobiDB-lite"/>
    </source>
</evidence>
<dbReference type="Proteomes" id="UP000029067">
    <property type="component" value="Unassembled WGS sequence"/>
</dbReference>
<accession>A0A087AW71</accession>
<name>A0A087AW71_9BIFI</name>
<sequence>MVQSRRPKGSPNGTGGQFAPDATGPMGTPPTLTSPTPAVWPEHGEGVVSRTDLRDMTAREVLALDWSNINMHQGDLRGTGVTPLDLPYDPEDGERPGPVFSNTFFGDTHGQYACYTRYADGDVVATLTQPHASGTDPAWDGQLVVCDKHDMPVLYDEHGDGARRSYSAADLAWEVDQWRAHERTLGHEVRERDAARLTDALDRFLDGEHGVWRNTDIPANMDTVAPTWLDEFQTTCVAHA</sequence>
<comment type="caution">
    <text evidence="2">The sequence shown here is derived from an EMBL/GenBank/DDBJ whole genome shotgun (WGS) entry which is preliminary data.</text>
</comment>
<evidence type="ECO:0000313" key="3">
    <source>
        <dbReference type="Proteomes" id="UP000029067"/>
    </source>
</evidence>
<evidence type="ECO:0000313" key="2">
    <source>
        <dbReference type="EMBL" id="KFI63021.1"/>
    </source>
</evidence>
<reference evidence="2 3" key="1">
    <citation type="submission" date="2014-03" db="EMBL/GenBank/DDBJ databases">
        <title>Genomics of Bifidobacteria.</title>
        <authorList>
            <person name="Ventura M."/>
            <person name="Milani C."/>
            <person name="Lugli G.A."/>
        </authorList>
    </citation>
    <scope>NUCLEOTIDE SEQUENCE [LARGE SCALE GENOMIC DNA]</scope>
    <source>
        <strain evidence="2 3">LMG 10738</strain>
    </source>
</reference>
<dbReference type="AlphaFoldDB" id="A0A087AW71"/>
<dbReference type="RefSeq" id="WP_129870821.1">
    <property type="nucleotide sequence ID" value="NZ_JGYV01000010.1"/>
</dbReference>
<protein>
    <submittedName>
        <fullName evidence="2">Uncharacterized protein</fullName>
    </submittedName>
</protein>
<dbReference type="STRING" id="1688.BCUN_0854"/>
<feature type="region of interest" description="Disordered" evidence="1">
    <location>
        <begin position="1"/>
        <end position="47"/>
    </location>
</feature>
<keyword evidence="3" id="KW-1185">Reference proteome</keyword>
<organism evidence="2 3">
    <name type="scientific">Bifidobacterium cuniculi</name>
    <dbReference type="NCBI Taxonomy" id="1688"/>
    <lineage>
        <taxon>Bacteria</taxon>
        <taxon>Bacillati</taxon>
        <taxon>Actinomycetota</taxon>
        <taxon>Actinomycetes</taxon>
        <taxon>Bifidobacteriales</taxon>
        <taxon>Bifidobacteriaceae</taxon>
        <taxon>Bifidobacterium</taxon>
    </lineage>
</organism>
<proteinExistence type="predicted"/>
<dbReference type="OrthoDB" id="20215at1678"/>
<gene>
    <name evidence="2" type="ORF">BCUN_0854</name>
</gene>
<dbReference type="EMBL" id="JGYV01000010">
    <property type="protein sequence ID" value="KFI63021.1"/>
    <property type="molecule type" value="Genomic_DNA"/>
</dbReference>